<dbReference type="EMBL" id="LT607754">
    <property type="protein sequence ID" value="SCG66949.1"/>
    <property type="molecule type" value="Genomic_DNA"/>
</dbReference>
<dbReference type="Proteomes" id="UP000198221">
    <property type="component" value="Chromosome I"/>
</dbReference>
<dbReference type="EC" id="2.7.1.-" evidence="5"/>
<gene>
    <name evidence="5" type="primary">kptA</name>
    <name evidence="6" type="ORF">GA0070613_4229</name>
</gene>
<reference evidence="7" key="1">
    <citation type="submission" date="2016-06" db="EMBL/GenBank/DDBJ databases">
        <authorList>
            <person name="Varghese N."/>
            <person name="Submissions Spin"/>
        </authorList>
    </citation>
    <scope>NUCLEOTIDE SEQUENCE [LARGE SCALE GENOMIC DNA]</scope>
    <source>
        <strain evidence="7">DSM 43819</strain>
    </source>
</reference>
<dbReference type="SUPFAM" id="SSF56399">
    <property type="entry name" value="ADP-ribosylation"/>
    <property type="match status" value="1"/>
</dbReference>
<protein>
    <recommendedName>
        <fullName evidence="5">Probable RNA 2'-phosphotransferase</fullName>
        <ecNumber evidence="5">2.7.1.-</ecNumber>
    </recommendedName>
</protein>
<evidence type="ECO:0000313" key="7">
    <source>
        <dbReference type="Proteomes" id="UP000198221"/>
    </source>
</evidence>
<evidence type="ECO:0000256" key="2">
    <source>
        <dbReference type="ARBA" id="ARBA00022679"/>
    </source>
</evidence>
<keyword evidence="2 5" id="KW-0808">Transferase</keyword>
<evidence type="ECO:0000256" key="1">
    <source>
        <dbReference type="ARBA" id="ARBA00009836"/>
    </source>
</evidence>
<dbReference type="InterPro" id="IPR042080">
    <property type="entry name" value="RNA_2'-PTrans_N"/>
</dbReference>
<dbReference type="InterPro" id="IPR042081">
    <property type="entry name" value="RNA_2'-PTrans_C"/>
</dbReference>
<dbReference type="InterPro" id="IPR022928">
    <property type="entry name" value="RNA_2'-PTrans_KptA"/>
</dbReference>
<evidence type="ECO:0000256" key="4">
    <source>
        <dbReference type="ARBA" id="ARBA00025212"/>
    </source>
</evidence>
<evidence type="ECO:0000256" key="3">
    <source>
        <dbReference type="ARBA" id="ARBA00023027"/>
    </source>
</evidence>
<dbReference type="PANTHER" id="PTHR12684:SF2">
    <property type="entry name" value="TRNA 2'-PHOSPHOTRANSFERASE 1"/>
    <property type="match status" value="1"/>
</dbReference>
<proteinExistence type="inferred from homology"/>
<keyword evidence="7" id="KW-1185">Reference proteome</keyword>
<dbReference type="OrthoDB" id="4537997at2"/>
<dbReference type="Gene3D" id="3.20.170.30">
    <property type="match status" value="1"/>
</dbReference>
<dbReference type="Gene3D" id="1.10.10.970">
    <property type="entry name" value="RNA 2'-phosphotransferase, Tpt1/KptA family, N-terminal domain"/>
    <property type="match status" value="1"/>
</dbReference>
<dbReference type="GO" id="GO:0003950">
    <property type="term" value="F:NAD+ poly-ADP-ribosyltransferase activity"/>
    <property type="evidence" value="ECO:0007669"/>
    <property type="project" value="InterPro"/>
</dbReference>
<evidence type="ECO:0000256" key="5">
    <source>
        <dbReference type="HAMAP-Rule" id="MF_00299"/>
    </source>
</evidence>
<dbReference type="InterPro" id="IPR002745">
    <property type="entry name" value="Ptrans_KptA/Tpt1"/>
</dbReference>
<dbReference type="GO" id="GO:0000215">
    <property type="term" value="F:tRNA 2'-phosphotransferase activity"/>
    <property type="evidence" value="ECO:0007669"/>
    <property type="project" value="TreeGrafter"/>
</dbReference>
<dbReference type="PANTHER" id="PTHR12684">
    <property type="entry name" value="PUTATIVE PHOSPHOTRANSFERASE"/>
    <property type="match status" value="1"/>
</dbReference>
<sequence length="179" mass="19343">MDHRDLVRVSKKMSLALRHRPDRFGLTPDQAGWVPVADLLAALRISRGVLDEVVAGNDKQRFAVERGADGVDRIRASQGHSIRVDLGLAPTPPPERLYHGTSATVVPSIMAEGLRRGGRHHVHLSPDLETARRVGARRGGPVAILTVDAAAMARDGHLFYRSANGVWLADAVPAAYLTS</sequence>
<keyword evidence="3 5" id="KW-0520">NAD</keyword>
<dbReference type="Pfam" id="PF01885">
    <property type="entry name" value="PTS_2-RNA"/>
    <property type="match status" value="1"/>
</dbReference>
<accession>A0A1C5J9W9</accession>
<dbReference type="GO" id="GO:0006388">
    <property type="term" value="P:tRNA splicing, via endonucleolytic cleavage and ligation"/>
    <property type="evidence" value="ECO:0007669"/>
    <property type="project" value="UniProtKB-UniRule"/>
</dbReference>
<name>A0A1C5J9W9_9ACTN</name>
<dbReference type="AlphaFoldDB" id="A0A1C5J9W9"/>
<comment type="similarity">
    <text evidence="1 5">Belongs to the KptA/TPT1 family.</text>
</comment>
<evidence type="ECO:0000313" key="6">
    <source>
        <dbReference type="EMBL" id="SCG66949.1"/>
    </source>
</evidence>
<dbReference type="HAMAP" id="MF_00299">
    <property type="entry name" value="KptA"/>
    <property type="match status" value="1"/>
</dbReference>
<organism evidence="6 7">
    <name type="scientific">Micromonospora inositola</name>
    <dbReference type="NCBI Taxonomy" id="47865"/>
    <lineage>
        <taxon>Bacteria</taxon>
        <taxon>Bacillati</taxon>
        <taxon>Actinomycetota</taxon>
        <taxon>Actinomycetes</taxon>
        <taxon>Micromonosporales</taxon>
        <taxon>Micromonosporaceae</taxon>
        <taxon>Micromonospora</taxon>
    </lineage>
</organism>
<dbReference type="RefSeq" id="WP_089013830.1">
    <property type="nucleotide sequence ID" value="NZ_LT607754.1"/>
</dbReference>
<comment type="function">
    <text evidence="4 5">Removes the 2'-phosphate from RNA via an intermediate in which the phosphate is ADP-ribosylated by NAD followed by a presumed transesterification to release the RNA and generate ADP-ribose 1''-2''-cyclic phosphate (APPR&gt;P). May function as an ADP-ribosylase.</text>
</comment>